<dbReference type="Gene3D" id="3.40.30.10">
    <property type="entry name" value="Glutaredoxin"/>
    <property type="match status" value="1"/>
</dbReference>
<feature type="domain" description="Thioredoxin-like fold" evidence="1">
    <location>
        <begin position="1"/>
        <end position="79"/>
    </location>
</feature>
<organism evidence="2 3">
    <name type="scientific">Cytobacillus firmus</name>
    <name type="common">Bacillus firmus</name>
    <dbReference type="NCBI Taxonomy" id="1399"/>
    <lineage>
        <taxon>Bacteria</taxon>
        <taxon>Bacillati</taxon>
        <taxon>Bacillota</taxon>
        <taxon>Bacilli</taxon>
        <taxon>Bacillales</taxon>
        <taxon>Bacillaceae</taxon>
        <taxon>Cytobacillus</taxon>
    </lineage>
</organism>
<dbReference type="EMBL" id="CP107028">
    <property type="protein sequence ID" value="UYG98172.1"/>
    <property type="molecule type" value="Genomic_DNA"/>
</dbReference>
<geneLocation type="plasmid" evidence="2 3">
    <name>p1</name>
</geneLocation>
<dbReference type="InterPro" id="IPR012336">
    <property type="entry name" value="Thioredoxin-like_fold"/>
</dbReference>
<dbReference type="RefSeq" id="WP_263600244.1">
    <property type="nucleotide sequence ID" value="NZ_CP107028.1"/>
</dbReference>
<sequence>MKVEVITSGIEGCPSCKRSVELVKSVLREFSDTEFGEINALEEIDRIQDLGFVSAGAVVIDGKVEFSSTPKEKALRKKLEKLRIRI</sequence>
<evidence type="ECO:0000313" key="2">
    <source>
        <dbReference type="EMBL" id="UYG98172.1"/>
    </source>
</evidence>
<dbReference type="InterPro" id="IPR036249">
    <property type="entry name" value="Thioredoxin-like_sf"/>
</dbReference>
<dbReference type="Proteomes" id="UP001163104">
    <property type="component" value="Plasmid p1"/>
</dbReference>
<gene>
    <name evidence="2" type="ORF">OD459_27215</name>
</gene>
<reference evidence="2" key="1">
    <citation type="submission" date="2022-10" db="EMBL/GenBank/DDBJ databases">
        <title>Mechanism of multi-heavy metal repair in Cytobacillus Firmus M7.</title>
        <authorList>
            <person name="Li X."/>
            <person name="Yu C."/>
        </authorList>
    </citation>
    <scope>NUCLEOTIDE SEQUENCE</scope>
    <source>
        <strain evidence="2">M7</strain>
        <plasmid evidence="2">p1</plasmid>
    </source>
</reference>
<accession>A0AA46PVW0</accession>
<dbReference type="AlphaFoldDB" id="A0AA46PVW0"/>
<evidence type="ECO:0000313" key="3">
    <source>
        <dbReference type="Proteomes" id="UP001163104"/>
    </source>
</evidence>
<name>A0AA46PVW0_CYTFI</name>
<protein>
    <submittedName>
        <fullName evidence="2">Thioredoxin family protein</fullName>
    </submittedName>
</protein>
<proteinExistence type="predicted"/>
<evidence type="ECO:0000259" key="1">
    <source>
        <dbReference type="Pfam" id="PF13192"/>
    </source>
</evidence>
<dbReference type="SUPFAM" id="SSF52833">
    <property type="entry name" value="Thioredoxin-like"/>
    <property type="match status" value="1"/>
</dbReference>
<keyword evidence="2" id="KW-0614">Plasmid</keyword>
<dbReference type="Pfam" id="PF13192">
    <property type="entry name" value="Thioredoxin_3"/>
    <property type="match status" value="1"/>
</dbReference>